<evidence type="ECO:0000313" key="3">
    <source>
        <dbReference type="Proteomes" id="UP001056535"/>
    </source>
</evidence>
<accession>A0ABY4YIU2</accession>
<evidence type="ECO:0000259" key="1">
    <source>
        <dbReference type="Pfam" id="PF01814"/>
    </source>
</evidence>
<dbReference type="Proteomes" id="UP001056535">
    <property type="component" value="Chromosome"/>
</dbReference>
<proteinExistence type="predicted"/>
<protein>
    <submittedName>
        <fullName evidence="2">Hemerythrin domain-containing protein</fullName>
    </submittedName>
</protein>
<evidence type="ECO:0000313" key="2">
    <source>
        <dbReference type="EMBL" id="USQ76689.1"/>
    </source>
</evidence>
<dbReference type="RefSeq" id="WP_252621393.1">
    <property type="nucleotide sequence ID" value="NZ_CP099490.1"/>
</dbReference>
<feature type="domain" description="Hemerythrin-like" evidence="1">
    <location>
        <begin position="6"/>
        <end position="122"/>
    </location>
</feature>
<dbReference type="EMBL" id="CP099490">
    <property type="protein sequence ID" value="USQ76689.1"/>
    <property type="molecule type" value="Genomic_DNA"/>
</dbReference>
<dbReference type="InterPro" id="IPR012312">
    <property type="entry name" value="Hemerythrin-like"/>
</dbReference>
<keyword evidence="3" id="KW-1185">Reference proteome</keyword>
<dbReference type="Gene3D" id="1.20.120.520">
    <property type="entry name" value="nmb1532 protein domain like"/>
    <property type="match status" value="1"/>
</dbReference>
<sequence>MDEATLTDALEREHHEIDAGLEAFVVGIEAGQNVTADLTRATSALRRHIYLEEEFLFPPLRSSGLLAPVLVMLREHGEIWRTMDALEQEVADQDGRGATERCRELLSLLEAHNAKEEPIIYPEGDARLSGEVKEELHAFIQRGTMPDGWVCAMAAPR</sequence>
<gene>
    <name evidence="2" type="ORF">NF557_01785</name>
</gene>
<organism evidence="2 3">
    <name type="scientific">Ornithinimicrobium cryptoxanthini</name>
    <dbReference type="NCBI Taxonomy" id="2934161"/>
    <lineage>
        <taxon>Bacteria</taxon>
        <taxon>Bacillati</taxon>
        <taxon>Actinomycetota</taxon>
        <taxon>Actinomycetes</taxon>
        <taxon>Micrococcales</taxon>
        <taxon>Ornithinimicrobiaceae</taxon>
        <taxon>Ornithinimicrobium</taxon>
    </lineage>
</organism>
<dbReference type="Pfam" id="PF01814">
    <property type="entry name" value="Hemerythrin"/>
    <property type="match status" value="1"/>
</dbReference>
<name>A0ABY4YIU2_9MICO</name>
<reference evidence="2" key="1">
    <citation type="submission" date="2022-06" db="EMBL/GenBank/DDBJ databases">
        <title>Ornithinimicrobium JY.X270.</title>
        <authorList>
            <person name="Huang Y."/>
        </authorList>
    </citation>
    <scope>NUCLEOTIDE SEQUENCE</scope>
    <source>
        <strain evidence="2">JY.X270</strain>
    </source>
</reference>